<evidence type="ECO:0000313" key="6">
    <source>
        <dbReference type="EMBL" id="SMO35388.1"/>
    </source>
</evidence>
<dbReference type="InterPro" id="IPR009993">
    <property type="entry name" value="WecF"/>
</dbReference>
<keyword evidence="1" id="KW-1003">Cell membrane</keyword>
<dbReference type="GO" id="GO:0009246">
    <property type="term" value="P:enterobacterial common antigen biosynthetic process"/>
    <property type="evidence" value="ECO:0007669"/>
    <property type="project" value="InterPro"/>
</dbReference>
<keyword evidence="2" id="KW-0997">Cell inner membrane</keyword>
<gene>
    <name evidence="6" type="ORF">SAMN06265379_101221</name>
</gene>
<evidence type="ECO:0000256" key="3">
    <source>
        <dbReference type="ARBA" id="ARBA00022676"/>
    </source>
</evidence>
<dbReference type="Pfam" id="PF07429">
    <property type="entry name" value="Glyco_transf_56"/>
    <property type="match status" value="1"/>
</dbReference>
<dbReference type="GO" id="GO:0008417">
    <property type="term" value="F:fucosyltransferase activity"/>
    <property type="evidence" value="ECO:0007669"/>
    <property type="project" value="InterPro"/>
</dbReference>
<keyword evidence="7" id="KW-1185">Reference proteome</keyword>
<dbReference type="AlphaFoldDB" id="A0A521AKR0"/>
<keyword evidence="3 6" id="KW-0328">Glycosyltransferase</keyword>
<dbReference type="Proteomes" id="UP000319040">
    <property type="component" value="Unassembled WGS sequence"/>
</dbReference>
<accession>A0A521AKR0</accession>
<evidence type="ECO:0000313" key="7">
    <source>
        <dbReference type="Proteomes" id="UP000319040"/>
    </source>
</evidence>
<protein>
    <submittedName>
        <fullName evidence="6">4-alpha-L-fucosyltransferase glycosyl transferase group 56</fullName>
    </submittedName>
</protein>
<keyword evidence="4 6" id="KW-0808">Transferase</keyword>
<name>A0A521AKR0_SACCC</name>
<evidence type="ECO:0000256" key="2">
    <source>
        <dbReference type="ARBA" id="ARBA00022519"/>
    </source>
</evidence>
<dbReference type="EMBL" id="FXTB01000001">
    <property type="protein sequence ID" value="SMO35388.1"/>
    <property type="molecule type" value="Genomic_DNA"/>
</dbReference>
<dbReference type="RefSeq" id="WP_142531628.1">
    <property type="nucleotide sequence ID" value="NZ_FXTB01000001.1"/>
</dbReference>
<evidence type="ECO:0000256" key="1">
    <source>
        <dbReference type="ARBA" id="ARBA00022475"/>
    </source>
</evidence>
<dbReference type="OrthoDB" id="1083028at2"/>
<keyword evidence="5" id="KW-0472">Membrane</keyword>
<proteinExistence type="predicted"/>
<sequence length="390" mass="45252">MILHLAEDEKFIDHVIDMFEETNPDGNIYFIKLEDNNCSLRYIKSKHKNIISDTITGDKYTNVIQKLNTYEAVILHFLSPYKQEIIKNAPKSIHFHWMCWGGDLYNCVPSLQKQLLIDKKDCQIKKNYKGIIGDIINSAFPNLWNRYYLKSKGIDQPKVIEHPNYYKELAERINTVSTVLPTEVDLIKKYLNKNIVYKPFKYVTLEGALLKSDSPICNENNFLVGNSAHKSSNHINAFKKIYTIRNDELVYAPLSYGDKINADKVTNAGIEMFGIGFRPIIDFMPMEEYTKILLKCGNVVINSNRQQAIGNIIIALWYGARVFLNKKNPTYHYFKSIGIKVYKVSKAGKYKNLMSFEELAGRNRPILKRLYSREKVVKETKELVKYLCNK</sequence>
<organism evidence="6 7">
    <name type="scientific">Saccharicrinis carchari</name>
    <dbReference type="NCBI Taxonomy" id="1168039"/>
    <lineage>
        <taxon>Bacteria</taxon>
        <taxon>Pseudomonadati</taxon>
        <taxon>Bacteroidota</taxon>
        <taxon>Bacteroidia</taxon>
        <taxon>Marinilabiliales</taxon>
        <taxon>Marinilabiliaceae</taxon>
        <taxon>Saccharicrinis</taxon>
    </lineage>
</organism>
<reference evidence="6 7" key="1">
    <citation type="submission" date="2017-05" db="EMBL/GenBank/DDBJ databases">
        <authorList>
            <person name="Varghese N."/>
            <person name="Submissions S."/>
        </authorList>
    </citation>
    <scope>NUCLEOTIDE SEQUENCE [LARGE SCALE GENOMIC DNA]</scope>
    <source>
        <strain evidence="6 7">DSM 27040</strain>
    </source>
</reference>
<evidence type="ECO:0000256" key="4">
    <source>
        <dbReference type="ARBA" id="ARBA00022679"/>
    </source>
</evidence>
<evidence type="ECO:0000256" key="5">
    <source>
        <dbReference type="ARBA" id="ARBA00023136"/>
    </source>
</evidence>